<accession>A0A4V6KRJ3</accession>
<protein>
    <submittedName>
        <fullName evidence="1">Uncharacterized protein</fullName>
    </submittedName>
</protein>
<proteinExistence type="predicted"/>
<sequence length="194" mass="20111">MVPPDKALPSAACPALPVSVLVTVVPSTEVVVWLFAIASAAAPAPDSANRVGRYVEALDLRSPDRHGTPLSSDNQPILPPFVLPLLLSLDFAGDGTVRTVPSENTKVMECTSPRTQDNTQSPVAVPETIAPSTSGSSMPLAVRFSLPISTLNGYGSVTLPSIGTRPSNAVMPRLPISVEFSGNVYTGVASSMAC</sequence>
<evidence type="ECO:0000313" key="1">
    <source>
        <dbReference type="EMBL" id="VTR37338.1"/>
    </source>
</evidence>
<organism evidence="1">
    <name type="scientific">Serratia fonticola</name>
    <dbReference type="NCBI Taxonomy" id="47917"/>
    <lineage>
        <taxon>Bacteria</taxon>
        <taxon>Pseudomonadati</taxon>
        <taxon>Pseudomonadota</taxon>
        <taxon>Gammaproteobacteria</taxon>
        <taxon>Enterobacterales</taxon>
        <taxon>Yersiniaceae</taxon>
        <taxon>Serratia</taxon>
    </lineage>
</organism>
<dbReference type="EMBL" id="CABEEZ010000095">
    <property type="protein sequence ID" value="VTR37338.1"/>
    <property type="molecule type" value="Genomic_DNA"/>
</dbReference>
<reference evidence="1" key="1">
    <citation type="submission" date="2019-05" db="EMBL/GenBank/DDBJ databases">
        <authorList>
            <consortium name="Pathogen Informatics"/>
        </authorList>
    </citation>
    <scope>NUCLEOTIDE SEQUENCE [LARGE SCALE GENOMIC DNA]</scope>
    <source>
        <strain evidence="1">NCTC12965</strain>
    </source>
</reference>
<dbReference type="AlphaFoldDB" id="A0A4V6KRJ3"/>
<name>A0A4V6KRJ3_SERFO</name>
<gene>
    <name evidence="1" type="ORF">NCTC12965_04055</name>
</gene>